<evidence type="ECO:0000256" key="4">
    <source>
        <dbReference type="ARBA" id="ARBA00023306"/>
    </source>
</evidence>
<dbReference type="GO" id="GO:0070979">
    <property type="term" value="P:protein K11-linked ubiquitination"/>
    <property type="evidence" value="ECO:0007669"/>
    <property type="project" value="TreeGrafter"/>
</dbReference>
<evidence type="ECO:0000256" key="2">
    <source>
        <dbReference type="ARBA" id="ARBA00022618"/>
    </source>
</evidence>
<dbReference type="AlphaFoldDB" id="A0A5A8CJ49"/>
<organism evidence="6 7">
    <name type="scientific">Cafeteria roenbergensis</name>
    <name type="common">Marine flagellate</name>
    <dbReference type="NCBI Taxonomy" id="33653"/>
    <lineage>
        <taxon>Eukaryota</taxon>
        <taxon>Sar</taxon>
        <taxon>Stramenopiles</taxon>
        <taxon>Bigyra</taxon>
        <taxon>Opalozoa</taxon>
        <taxon>Bicosoecida</taxon>
        <taxon>Cafeteriaceae</taxon>
        <taxon>Cafeteria</taxon>
    </lineage>
</organism>
<feature type="region of interest" description="Disordered" evidence="5">
    <location>
        <begin position="811"/>
        <end position="904"/>
    </location>
</feature>
<dbReference type="PANTHER" id="PTHR12827">
    <property type="entry name" value="MEIOTIC CHECKPOINT REGULATOR TSG24 FAMILY MEMBER"/>
    <property type="match status" value="1"/>
</dbReference>
<evidence type="ECO:0000256" key="3">
    <source>
        <dbReference type="ARBA" id="ARBA00022776"/>
    </source>
</evidence>
<protein>
    <submittedName>
        <fullName evidence="6">Uncharacterized protein</fullName>
    </submittedName>
</protein>
<feature type="compositionally biased region" description="Low complexity" evidence="5">
    <location>
        <begin position="519"/>
        <end position="553"/>
    </location>
</feature>
<accession>A0A5A8CJ49</accession>
<feature type="compositionally biased region" description="Low complexity" evidence="5">
    <location>
        <begin position="891"/>
        <end position="904"/>
    </location>
</feature>
<feature type="compositionally biased region" description="Low complexity" evidence="5">
    <location>
        <begin position="644"/>
        <end position="658"/>
    </location>
</feature>
<keyword evidence="4" id="KW-0131">Cell cycle</keyword>
<evidence type="ECO:0000256" key="5">
    <source>
        <dbReference type="SAM" id="MobiDB-lite"/>
    </source>
</evidence>
<keyword evidence="7" id="KW-1185">Reference proteome</keyword>
<reference evidence="6 7" key="1">
    <citation type="submission" date="2019-07" db="EMBL/GenBank/DDBJ databases">
        <title>Genomes of Cafeteria roenbergensis.</title>
        <authorList>
            <person name="Fischer M.G."/>
            <person name="Hackl T."/>
            <person name="Roman M."/>
        </authorList>
    </citation>
    <scope>NUCLEOTIDE SEQUENCE [LARGE SCALE GENOMIC DNA]</scope>
    <source>
        <strain evidence="6 7">BVI</strain>
    </source>
</reference>
<gene>
    <name evidence="6" type="ORF">FNF29_03293</name>
</gene>
<feature type="region of interest" description="Disordered" evidence="5">
    <location>
        <begin position="477"/>
        <end position="553"/>
    </location>
</feature>
<feature type="compositionally biased region" description="Low complexity" evidence="5">
    <location>
        <begin position="847"/>
        <end position="868"/>
    </location>
</feature>
<dbReference type="GO" id="GO:0060090">
    <property type="term" value="F:molecular adaptor activity"/>
    <property type="evidence" value="ECO:0007669"/>
    <property type="project" value="TreeGrafter"/>
</dbReference>
<evidence type="ECO:0000313" key="7">
    <source>
        <dbReference type="Proteomes" id="UP000323011"/>
    </source>
</evidence>
<dbReference type="InterPro" id="IPR011989">
    <property type="entry name" value="ARM-like"/>
</dbReference>
<dbReference type="GO" id="GO:0051301">
    <property type="term" value="P:cell division"/>
    <property type="evidence" value="ECO:0007669"/>
    <property type="project" value="UniProtKB-KW"/>
</dbReference>
<dbReference type="EMBL" id="VLTN01000017">
    <property type="protein sequence ID" value="KAA0153105.1"/>
    <property type="molecule type" value="Genomic_DNA"/>
</dbReference>
<keyword evidence="3" id="KW-0498">Mitosis</keyword>
<proteinExistence type="inferred from homology"/>
<dbReference type="GO" id="GO:0031145">
    <property type="term" value="P:anaphase-promoting complex-dependent catabolic process"/>
    <property type="evidence" value="ECO:0007669"/>
    <property type="project" value="TreeGrafter"/>
</dbReference>
<evidence type="ECO:0000256" key="1">
    <source>
        <dbReference type="ARBA" id="ARBA00010547"/>
    </source>
</evidence>
<comment type="similarity">
    <text evidence="1">Belongs to the APC1 family.</text>
</comment>
<sequence>MLSLGTLAAEPSDVVPVPPITLAARHPRSGAVLALGVSNVSRNVGPTRWAEWSNAAAAGMRALPGSVPPRHVRRWLKAHAAIGADIALGSAGGGAGGGGAGSTGGGGGGAGEAAGAGGAISAAASAAAAAAGAIGGAAGVLGGGRATFALGGLLAGLGVATGSLLHLSNPDLFELLSRSHQGVTTGVIVGLAGSAAGSADPHLHRLFLLHLPAAVPGALGHLPVPAVTQAVALACLGLLHRGTAAPAVSAFLADQLTAAHLADSPADEGADADGSSRHQPLRAVGDCSAYSLSAGLGLGLAMLGRGGGGGSRDAALLDRLSLLLRGGLIPHYRPPSPPHRWAPSVTSASPRVDVALTARGAAVAIGLAWHRTESPQAAAALALPEELPALDGVRPDTALLRVMGVALVKWRGVRATASWVRSQVPVAVRAVCDELRRLERARCGAAGVGGASGSGAGAGTEGGAGGLADMIMALAGDSSDEEEEDGGDRRSDDDDGDADGDDGAGDDDYGDGDGDGDCDAASSAVSDASPEPAAASADEAAAAGGGVPARAHPPAGPLRPAALLGLRLGEVDLDLCREVHCLALAGAAFGLGLRFAGTARPAARRLLLALLGHFSELRCGSDASLAALRASTASGTPHAGGHDGAAADGRAAADPAEGCPSRPGWRPMDVWSEGGSDPLTVLRRLRPSSASVETARATAAVALGMVMAGTGDEQSLRALHACRKSLSWATTFGCHSAVGAGIGLVMLSAGRATLSRSPEATAALVTSLLPVWAQSSTDNRGHPQPLRALWPVAVDRRSLEVVDAATGAAVDAEVLVEADETDDEAEPSDDEAEPGDDEAEPSDEEAAAPAAAAATPAAAAAAAAAQDTAEGKEEGGEAVASARRAGDAGGADHPAALTRPMVTRTRVMRAPCLLPELSRVRSIEG</sequence>
<dbReference type="InterPro" id="IPR024990">
    <property type="entry name" value="Apc1"/>
</dbReference>
<keyword evidence="2" id="KW-0132">Cell division</keyword>
<feature type="region of interest" description="Disordered" evidence="5">
    <location>
        <begin position="633"/>
        <end position="667"/>
    </location>
</feature>
<feature type="compositionally biased region" description="Acidic residues" evidence="5">
    <location>
        <begin position="493"/>
        <end position="518"/>
    </location>
</feature>
<name>A0A5A8CJ49_CAFRO</name>
<dbReference type="Proteomes" id="UP000323011">
    <property type="component" value="Unassembled WGS sequence"/>
</dbReference>
<dbReference type="GO" id="GO:0005680">
    <property type="term" value="C:anaphase-promoting complex"/>
    <property type="evidence" value="ECO:0007669"/>
    <property type="project" value="InterPro"/>
</dbReference>
<feature type="compositionally biased region" description="Acidic residues" evidence="5">
    <location>
        <begin position="814"/>
        <end position="846"/>
    </location>
</feature>
<dbReference type="Gene3D" id="1.25.10.10">
    <property type="entry name" value="Leucine-rich Repeat Variant"/>
    <property type="match status" value="2"/>
</dbReference>
<evidence type="ECO:0000313" key="6">
    <source>
        <dbReference type="EMBL" id="KAA0153105.1"/>
    </source>
</evidence>
<dbReference type="PANTHER" id="PTHR12827:SF3">
    <property type="entry name" value="ANAPHASE-PROMOTING COMPLEX SUBUNIT 1"/>
    <property type="match status" value="1"/>
</dbReference>
<dbReference type="GO" id="GO:0007091">
    <property type="term" value="P:metaphase/anaphase transition of mitotic cell cycle"/>
    <property type="evidence" value="ECO:0007669"/>
    <property type="project" value="TreeGrafter"/>
</dbReference>
<comment type="caution">
    <text evidence="6">The sequence shown here is derived from an EMBL/GenBank/DDBJ whole genome shotgun (WGS) entry which is preliminary data.</text>
</comment>